<accession>A0A182HPG4</accession>
<name>A0A182HPG4_ANOAR</name>
<keyword evidence="2" id="KW-1185">Reference proteome</keyword>
<organism evidence="1 2">
    <name type="scientific">Anopheles arabiensis</name>
    <name type="common">Mosquito</name>
    <dbReference type="NCBI Taxonomy" id="7173"/>
    <lineage>
        <taxon>Eukaryota</taxon>
        <taxon>Metazoa</taxon>
        <taxon>Ecdysozoa</taxon>
        <taxon>Arthropoda</taxon>
        <taxon>Hexapoda</taxon>
        <taxon>Insecta</taxon>
        <taxon>Pterygota</taxon>
        <taxon>Neoptera</taxon>
        <taxon>Endopterygota</taxon>
        <taxon>Diptera</taxon>
        <taxon>Nematocera</taxon>
        <taxon>Culicoidea</taxon>
        <taxon>Culicidae</taxon>
        <taxon>Anophelinae</taxon>
        <taxon>Anopheles</taxon>
    </lineage>
</organism>
<dbReference type="EMBL" id="APCN01003000">
    <property type="status" value="NOT_ANNOTATED_CDS"/>
    <property type="molecule type" value="Genomic_DNA"/>
</dbReference>
<dbReference type="AlphaFoldDB" id="A0A182HPG4"/>
<evidence type="ECO:0000313" key="2">
    <source>
        <dbReference type="Proteomes" id="UP000075840"/>
    </source>
</evidence>
<reference evidence="1" key="1">
    <citation type="submission" date="2022-08" db="UniProtKB">
        <authorList>
            <consortium name="EnsemblMetazoa"/>
        </authorList>
    </citation>
    <scope>IDENTIFICATION</scope>
    <source>
        <strain evidence="1">Dongola</strain>
    </source>
</reference>
<evidence type="ECO:0000313" key="1">
    <source>
        <dbReference type="EnsemblMetazoa" id="AARA003153-PA"/>
    </source>
</evidence>
<dbReference type="VEuPathDB" id="VectorBase:AARA003153"/>
<protein>
    <submittedName>
        <fullName evidence="1">Uncharacterized protein</fullName>
    </submittedName>
</protein>
<proteinExistence type="predicted"/>
<dbReference type="VEuPathDB" id="VectorBase:AARA21_005967"/>
<dbReference type="Proteomes" id="UP000075840">
    <property type="component" value="Unassembled WGS sequence"/>
</dbReference>
<sequence length="119" mass="13871">MLMLKVNSLRERYRTLIQVDTHDPRATEEKVKTRLAALQLSRCEASIRNARNIQNYYRRIGHFMFKDNLYNDRSLAALKQAIKEQMVLIRKTTLIGRSVIDKVISLNKELKVGPINCVL</sequence>
<dbReference type="EnsemblMetazoa" id="AARA003153-RA">
    <property type="protein sequence ID" value="AARA003153-PA"/>
    <property type="gene ID" value="AARA003153"/>
</dbReference>